<feature type="transmembrane region" description="Helical" evidence="6">
    <location>
        <begin position="45"/>
        <end position="66"/>
    </location>
</feature>
<feature type="transmembrane region" description="Helical" evidence="6">
    <location>
        <begin position="157"/>
        <end position="180"/>
    </location>
</feature>
<feature type="transmembrane region" description="Helical" evidence="6">
    <location>
        <begin position="125"/>
        <end position="151"/>
    </location>
</feature>
<dbReference type="PANTHER" id="PTHR31632:SF2">
    <property type="entry name" value="PLASMA MEMBRANE IRON PERMEASE"/>
    <property type="match status" value="1"/>
</dbReference>
<keyword evidence="4 6" id="KW-1133">Transmembrane helix</keyword>
<reference evidence="7 8" key="1">
    <citation type="journal article" date="2021" name="MBio">
        <title>Poor Competitiveness of Bradyrhizobium in Pigeon Pea Root Colonization in Indian Soils.</title>
        <authorList>
            <person name="Chalasani D."/>
            <person name="Basu A."/>
            <person name="Pullabhotla S.V.S.R.N."/>
            <person name="Jorrin B."/>
            <person name="Neal A.L."/>
            <person name="Poole P.S."/>
            <person name="Podile A.R."/>
            <person name="Tkacz A."/>
        </authorList>
    </citation>
    <scope>NUCLEOTIDE SEQUENCE [LARGE SCALE GENOMIC DNA]</scope>
    <source>
        <strain evidence="7 8">HU56</strain>
    </source>
</reference>
<sequence length="284" mass="30160">MSAGLTLQTFDIASVVWRESFEALLVVGILLTWSARAAPEARGRVTSWILAGAGAGLALALMLALMMSRASDVLEGDGEDILQMIMAAFAAVLMLRMVFWMRAMERGQTGDIANRAVRHVKTGNWLGLATLAALAVAREGAETVVFLFGLMASSQGWQAGFVVAAGLFGFVLAAISFWAFKTGSKLISRTVLSRVSEVLLLILGSGLTMLVVDKVISLGIFSAMTEPLWDSSRLLDDGNGFGAFLAGLVGYRARPELLPLLSLGFYWLIASLAYAPPLAGKAPA</sequence>
<comment type="caution">
    <text evidence="7">The sequence shown here is derived from an EMBL/GenBank/DDBJ whole genome shotgun (WGS) entry which is preliminary data.</text>
</comment>
<comment type="similarity">
    <text evidence="2">Belongs to the oxidase-dependent Fe transporter (OFeT) (TC 9.A.10.1) family.</text>
</comment>
<proteinExistence type="inferred from homology"/>
<evidence type="ECO:0000256" key="2">
    <source>
        <dbReference type="ARBA" id="ARBA00008333"/>
    </source>
</evidence>
<dbReference type="RefSeq" id="WP_220333949.1">
    <property type="nucleotide sequence ID" value="NZ_JAEUAK010000003.1"/>
</dbReference>
<feature type="transmembrane region" description="Helical" evidence="6">
    <location>
        <begin position="257"/>
        <end position="275"/>
    </location>
</feature>
<evidence type="ECO:0000256" key="6">
    <source>
        <dbReference type="SAM" id="Phobius"/>
    </source>
</evidence>
<gene>
    <name evidence="7" type="ORF">JNB85_08815</name>
</gene>
<comment type="subcellular location">
    <subcellularLocation>
        <location evidence="1">Membrane</location>
        <topology evidence="1">Multi-pass membrane protein</topology>
    </subcellularLocation>
</comment>
<evidence type="ECO:0000256" key="1">
    <source>
        <dbReference type="ARBA" id="ARBA00004141"/>
    </source>
</evidence>
<evidence type="ECO:0000256" key="3">
    <source>
        <dbReference type="ARBA" id="ARBA00022692"/>
    </source>
</evidence>
<organism evidence="7 8">
    <name type="scientific">Rhizobium mesosinicum</name>
    <dbReference type="NCBI Taxonomy" id="335017"/>
    <lineage>
        <taxon>Bacteria</taxon>
        <taxon>Pseudomonadati</taxon>
        <taxon>Pseudomonadota</taxon>
        <taxon>Alphaproteobacteria</taxon>
        <taxon>Hyphomicrobiales</taxon>
        <taxon>Rhizobiaceae</taxon>
        <taxon>Rhizobium/Agrobacterium group</taxon>
        <taxon>Rhizobium</taxon>
    </lineage>
</organism>
<feature type="transmembrane region" description="Helical" evidence="6">
    <location>
        <begin position="12"/>
        <end position="33"/>
    </location>
</feature>
<keyword evidence="5 6" id="KW-0472">Membrane</keyword>
<dbReference type="InterPro" id="IPR004923">
    <property type="entry name" value="FTR1/Fip1/EfeU"/>
</dbReference>
<evidence type="ECO:0000313" key="8">
    <source>
        <dbReference type="Proteomes" id="UP000717752"/>
    </source>
</evidence>
<keyword evidence="8" id="KW-1185">Reference proteome</keyword>
<evidence type="ECO:0000256" key="5">
    <source>
        <dbReference type="ARBA" id="ARBA00023136"/>
    </source>
</evidence>
<accession>A0ABS7GTG4</accession>
<dbReference type="Pfam" id="PF03239">
    <property type="entry name" value="FTR1"/>
    <property type="match status" value="1"/>
</dbReference>
<evidence type="ECO:0000256" key="4">
    <source>
        <dbReference type="ARBA" id="ARBA00022989"/>
    </source>
</evidence>
<dbReference type="Proteomes" id="UP000717752">
    <property type="component" value="Unassembled WGS sequence"/>
</dbReference>
<feature type="transmembrane region" description="Helical" evidence="6">
    <location>
        <begin position="81"/>
        <end position="99"/>
    </location>
</feature>
<evidence type="ECO:0000313" key="7">
    <source>
        <dbReference type="EMBL" id="MBW9052509.1"/>
    </source>
</evidence>
<feature type="transmembrane region" description="Helical" evidence="6">
    <location>
        <begin position="200"/>
        <end position="224"/>
    </location>
</feature>
<keyword evidence="3 6" id="KW-0812">Transmembrane</keyword>
<dbReference type="PANTHER" id="PTHR31632">
    <property type="entry name" value="IRON TRANSPORTER FTH1"/>
    <property type="match status" value="1"/>
</dbReference>
<dbReference type="EMBL" id="JAEUAK010000003">
    <property type="protein sequence ID" value="MBW9052509.1"/>
    <property type="molecule type" value="Genomic_DNA"/>
</dbReference>
<protein>
    <submittedName>
        <fullName evidence="7">FTR1 family protein</fullName>
    </submittedName>
</protein>
<name>A0ABS7GTG4_9HYPH</name>